<keyword evidence="1" id="KW-0812">Transmembrane</keyword>
<dbReference type="Proteomes" id="UP000028702">
    <property type="component" value="Unassembled WGS sequence"/>
</dbReference>
<dbReference type="EMBL" id="BBIO01000003">
    <property type="protein sequence ID" value="GAK44359.1"/>
    <property type="molecule type" value="Genomic_DNA"/>
</dbReference>
<gene>
    <name evidence="2" type="ORF">M2A_0858</name>
</gene>
<protein>
    <submittedName>
        <fullName evidence="2">Conserved protein</fullName>
    </submittedName>
</protein>
<accession>A0A081B8J1</accession>
<keyword evidence="3" id="KW-1185">Reference proteome</keyword>
<dbReference type="RefSeq" id="WP_197052835.1">
    <property type="nucleotide sequence ID" value="NZ_BBIO01000003.1"/>
</dbReference>
<evidence type="ECO:0000313" key="2">
    <source>
        <dbReference type="EMBL" id="GAK44359.1"/>
    </source>
</evidence>
<sequence>MSRFIEYARRWLGAHPKARQWLWFAVLWAGGLAIVTALSYPIKFLMTGL</sequence>
<feature type="transmembrane region" description="Helical" evidence="1">
    <location>
        <begin position="21"/>
        <end position="42"/>
    </location>
</feature>
<name>A0A081B8J1_9HYPH</name>
<dbReference type="STRING" id="1333998.M2A_0858"/>
<proteinExistence type="predicted"/>
<comment type="caution">
    <text evidence="2">The sequence shown here is derived from an EMBL/GenBank/DDBJ whole genome shotgun (WGS) entry which is preliminary data.</text>
</comment>
<keyword evidence="1" id="KW-0472">Membrane</keyword>
<evidence type="ECO:0000313" key="3">
    <source>
        <dbReference type="Proteomes" id="UP000028702"/>
    </source>
</evidence>
<organism evidence="2 3">
    <name type="scientific">Tepidicaulis marinus</name>
    <dbReference type="NCBI Taxonomy" id="1333998"/>
    <lineage>
        <taxon>Bacteria</taxon>
        <taxon>Pseudomonadati</taxon>
        <taxon>Pseudomonadota</taxon>
        <taxon>Alphaproteobacteria</taxon>
        <taxon>Hyphomicrobiales</taxon>
        <taxon>Parvibaculaceae</taxon>
        <taxon>Tepidicaulis</taxon>
    </lineage>
</organism>
<keyword evidence="1" id="KW-1133">Transmembrane helix</keyword>
<dbReference type="AlphaFoldDB" id="A0A081B8J1"/>
<evidence type="ECO:0000256" key="1">
    <source>
        <dbReference type="SAM" id="Phobius"/>
    </source>
</evidence>
<reference evidence="2 3" key="1">
    <citation type="submission" date="2014-07" db="EMBL/GenBank/DDBJ databases">
        <title>Tepidicaulis marinum gen. nov., sp. nov., a novel marine bacterium denitrifying nitrate to nitrous oxide strictly under microaerobic conditions.</title>
        <authorList>
            <person name="Takeuchi M."/>
            <person name="Yamagishi T."/>
            <person name="Kamagata Y."/>
            <person name="Oshima K."/>
            <person name="Hattori M."/>
            <person name="Katayama T."/>
            <person name="Hanada S."/>
            <person name="Tamaki H."/>
            <person name="Marumo K."/>
            <person name="Maeda H."/>
            <person name="Nedachi M."/>
            <person name="Iwasaki W."/>
            <person name="Suwa Y."/>
            <person name="Sakata S."/>
        </authorList>
    </citation>
    <scope>NUCLEOTIDE SEQUENCE [LARGE SCALE GENOMIC DNA]</scope>
    <source>
        <strain evidence="2 3">MA2</strain>
    </source>
</reference>